<dbReference type="OrthoDB" id="5177574at2"/>
<keyword evidence="2" id="KW-0732">Signal</keyword>
<dbReference type="KEGG" id="salj:SMD11_2608"/>
<name>A0A1Z2L1T0_9ACTN</name>
<reference evidence="4 5" key="1">
    <citation type="submission" date="2017-06" db="EMBL/GenBank/DDBJ databases">
        <title>Streptomyces albireticuli Genome sequencing and assembly.</title>
        <authorList>
            <person name="Wang Y."/>
            <person name="Du B."/>
            <person name="Ding Y."/>
            <person name="Liu H."/>
            <person name="Hou Q."/>
            <person name="Liu K."/>
            <person name="Yao L."/>
            <person name="Wang C."/>
        </authorList>
    </citation>
    <scope>NUCLEOTIDE SEQUENCE [LARGE SCALE GENOMIC DNA]</scope>
    <source>
        <strain evidence="4 5">MDJK11</strain>
    </source>
</reference>
<dbReference type="InterPro" id="IPR012338">
    <property type="entry name" value="Beta-lactam/transpept-like"/>
</dbReference>
<organism evidence="4 5">
    <name type="scientific">Streptomyces albireticuli</name>
    <dbReference type="NCBI Taxonomy" id="1940"/>
    <lineage>
        <taxon>Bacteria</taxon>
        <taxon>Bacillati</taxon>
        <taxon>Actinomycetota</taxon>
        <taxon>Actinomycetes</taxon>
        <taxon>Kitasatosporales</taxon>
        <taxon>Streptomycetaceae</taxon>
        <taxon>Streptomyces</taxon>
    </lineage>
</organism>
<feature type="chain" id="PRO_5012554584" description="Beta-lactamase-related domain-containing protein" evidence="2">
    <location>
        <begin position="39"/>
        <end position="400"/>
    </location>
</feature>
<accession>A0A1Z2L1T0</accession>
<dbReference type="EMBL" id="CP021744">
    <property type="protein sequence ID" value="ARZ68257.1"/>
    <property type="molecule type" value="Genomic_DNA"/>
</dbReference>
<dbReference type="InterPro" id="IPR050491">
    <property type="entry name" value="AmpC-like"/>
</dbReference>
<dbReference type="SUPFAM" id="SSF56601">
    <property type="entry name" value="beta-lactamase/transpeptidase-like"/>
    <property type="match status" value="1"/>
</dbReference>
<dbReference type="Gene3D" id="3.40.710.10">
    <property type="entry name" value="DD-peptidase/beta-lactamase superfamily"/>
    <property type="match status" value="1"/>
</dbReference>
<protein>
    <recommendedName>
        <fullName evidence="3">Beta-lactamase-related domain-containing protein</fullName>
    </recommendedName>
</protein>
<dbReference type="PANTHER" id="PTHR46825">
    <property type="entry name" value="D-ALANYL-D-ALANINE-CARBOXYPEPTIDASE/ENDOPEPTIDASE AMPH"/>
    <property type="match status" value="1"/>
</dbReference>
<evidence type="ECO:0000256" key="2">
    <source>
        <dbReference type="SAM" id="SignalP"/>
    </source>
</evidence>
<dbReference type="PROSITE" id="PS51318">
    <property type="entry name" value="TAT"/>
    <property type="match status" value="1"/>
</dbReference>
<feature type="region of interest" description="Disordered" evidence="1">
    <location>
        <begin position="77"/>
        <end position="100"/>
    </location>
</feature>
<dbReference type="PANTHER" id="PTHR46825:SF7">
    <property type="entry name" value="D-ALANYL-D-ALANINE CARBOXYPEPTIDASE"/>
    <property type="match status" value="1"/>
</dbReference>
<dbReference type="InterPro" id="IPR001466">
    <property type="entry name" value="Beta-lactam-related"/>
</dbReference>
<dbReference type="Pfam" id="PF00144">
    <property type="entry name" value="Beta-lactamase"/>
    <property type="match status" value="1"/>
</dbReference>
<dbReference type="RefSeq" id="WP_087926586.1">
    <property type="nucleotide sequence ID" value="NZ_CP021744.1"/>
</dbReference>
<feature type="signal peptide" evidence="2">
    <location>
        <begin position="1"/>
        <end position="38"/>
    </location>
</feature>
<evidence type="ECO:0000313" key="5">
    <source>
        <dbReference type="Proteomes" id="UP000195755"/>
    </source>
</evidence>
<proteinExistence type="predicted"/>
<sequence>MTPVRTPAPETRRKAALGAIAAAAVAATLAMPLSTAWAAQPEARAAGYSRADLQRGLDDIVRKDGVVGAQATLANGPTRTDVTAGTAERGTNRPMPAQGYFRMGSNTKTFVATVMLQLVAEGKVRLDDTVDHWLPGVVDANGNDGKRITVRQLLQHTSGLPDYDDHLPVLDEENFRKHRFDRYTPRELVDMALREKRLFEPGKGWSYSNTGYILVGMIVEKATGHHWSEEVRDRVVAPLGLTHTFSAGDRTGLPRPSARAYQQFAPGGPLIDSTEVSMDWGGSAGDLVTTSDDLTRFWQALLGGKLLGPAQMAQMFATVPTHEEDREVPREAGLGVFKTALSCGGGYWGHGGTTLGHLNRNGFVDKGRKGVVVMRSTNLAAEDRDGRTDKLLDDALCGMR</sequence>
<evidence type="ECO:0000259" key="3">
    <source>
        <dbReference type="Pfam" id="PF00144"/>
    </source>
</evidence>
<dbReference type="Proteomes" id="UP000195755">
    <property type="component" value="Chromosome"/>
</dbReference>
<dbReference type="AlphaFoldDB" id="A0A1Z2L1T0"/>
<feature type="domain" description="Beta-lactamase-related" evidence="3">
    <location>
        <begin position="62"/>
        <end position="390"/>
    </location>
</feature>
<dbReference type="InterPro" id="IPR006311">
    <property type="entry name" value="TAT_signal"/>
</dbReference>
<evidence type="ECO:0000256" key="1">
    <source>
        <dbReference type="SAM" id="MobiDB-lite"/>
    </source>
</evidence>
<evidence type="ECO:0000313" key="4">
    <source>
        <dbReference type="EMBL" id="ARZ68257.1"/>
    </source>
</evidence>
<gene>
    <name evidence="4" type="ORF">SMD11_2608</name>
</gene>